<keyword evidence="1" id="KW-1133">Transmembrane helix</keyword>
<name>A0A2U3PER7_9MYCO</name>
<gene>
    <name evidence="2" type="ORF">MNAB215_4472</name>
</gene>
<keyword evidence="3" id="KW-1185">Reference proteome</keyword>
<feature type="transmembrane region" description="Helical" evidence="1">
    <location>
        <begin position="24"/>
        <end position="50"/>
    </location>
</feature>
<feature type="transmembrane region" description="Helical" evidence="1">
    <location>
        <begin position="70"/>
        <end position="88"/>
    </location>
</feature>
<feature type="transmembrane region" description="Helical" evidence="1">
    <location>
        <begin position="163"/>
        <end position="185"/>
    </location>
</feature>
<organism evidence="2 3">
    <name type="scientific">Mycobacterium numidiamassiliense</name>
    <dbReference type="NCBI Taxonomy" id="1841861"/>
    <lineage>
        <taxon>Bacteria</taxon>
        <taxon>Bacillati</taxon>
        <taxon>Actinomycetota</taxon>
        <taxon>Actinomycetes</taxon>
        <taxon>Mycobacteriales</taxon>
        <taxon>Mycobacteriaceae</taxon>
        <taxon>Mycobacterium</taxon>
    </lineage>
</organism>
<dbReference type="EMBL" id="FUEZ01000004">
    <property type="protein sequence ID" value="SPM42252.1"/>
    <property type="molecule type" value="Genomic_DNA"/>
</dbReference>
<proteinExistence type="predicted"/>
<protein>
    <submittedName>
        <fullName evidence="2">Uncharacterized membrane protein</fullName>
    </submittedName>
</protein>
<dbReference type="STRING" id="1841861.GCA_900157365_02792"/>
<dbReference type="AlphaFoldDB" id="A0A2U3PER7"/>
<feature type="transmembrane region" description="Helical" evidence="1">
    <location>
        <begin position="123"/>
        <end position="142"/>
    </location>
</feature>
<evidence type="ECO:0000256" key="1">
    <source>
        <dbReference type="SAM" id="Phobius"/>
    </source>
</evidence>
<accession>A0A2U3PER7</accession>
<sequence>MGEAVPFTVAGLFVPRRVFVTHTLILLLALLIGVVAGLRSLTAPAVVAWAAALDWIDLDHTWASWVDNKITVVVLTFLAVAELVSDKLPKTPPRTAPPSFGARLVMGGFAGAVLGAWPHWTFTALGAGVIGAVLGTLGGYQARKRLVAASGGKDLPIALLEDAVAILGGFAIVALTGHVLTEYLLTAVK</sequence>
<reference evidence="2 3" key="1">
    <citation type="submission" date="2017-01" db="EMBL/GenBank/DDBJ databases">
        <authorList>
            <consortium name="Urmite Genomes"/>
        </authorList>
    </citation>
    <scope>NUCLEOTIDE SEQUENCE [LARGE SCALE GENOMIC DNA]</scope>
    <source>
        <strain evidence="2 3">AB215</strain>
    </source>
</reference>
<dbReference type="Proteomes" id="UP000240424">
    <property type="component" value="Unassembled WGS sequence"/>
</dbReference>
<keyword evidence="1" id="KW-0472">Membrane</keyword>
<evidence type="ECO:0000313" key="3">
    <source>
        <dbReference type="Proteomes" id="UP000240424"/>
    </source>
</evidence>
<evidence type="ECO:0000313" key="2">
    <source>
        <dbReference type="EMBL" id="SPM42252.1"/>
    </source>
</evidence>
<keyword evidence="1" id="KW-0812">Transmembrane</keyword>